<keyword evidence="1" id="KW-1133">Transmembrane helix</keyword>
<feature type="transmembrane region" description="Helical" evidence="1">
    <location>
        <begin position="51"/>
        <end position="72"/>
    </location>
</feature>
<evidence type="ECO:0000256" key="1">
    <source>
        <dbReference type="SAM" id="Phobius"/>
    </source>
</evidence>
<reference evidence="2" key="2">
    <citation type="journal article" date="2022" name="Microbiol. Resour. Announc.">
        <title>Metagenome Sequencing to Explore Phylogenomics of Terrestrial Cyanobacteria.</title>
        <authorList>
            <person name="Ward R.D."/>
            <person name="Stajich J.E."/>
            <person name="Johansen J.R."/>
            <person name="Huntemann M."/>
            <person name="Clum A."/>
            <person name="Foster B."/>
            <person name="Foster B."/>
            <person name="Roux S."/>
            <person name="Palaniappan K."/>
            <person name="Varghese N."/>
            <person name="Mukherjee S."/>
            <person name="Reddy T.B.K."/>
            <person name="Daum C."/>
            <person name="Copeland A."/>
            <person name="Chen I.A."/>
            <person name="Ivanova N.N."/>
            <person name="Kyrpides N.C."/>
            <person name="Shapiro N."/>
            <person name="Eloe-Fadrosh E.A."/>
            <person name="Pietrasiak N."/>
        </authorList>
    </citation>
    <scope>NUCLEOTIDE SEQUENCE</scope>
    <source>
        <strain evidence="2">UHER 2000/2452</strain>
    </source>
</reference>
<proteinExistence type="predicted"/>
<name>A0A951ULD2_9CYAN</name>
<reference evidence="2" key="1">
    <citation type="submission" date="2021-05" db="EMBL/GenBank/DDBJ databases">
        <authorList>
            <person name="Pietrasiak N."/>
            <person name="Ward R."/>
            <person name="Stajich J.E."/>
            <person name="Kurbessoian T."/>
        </authorList>
    </citation>
    <scope>NUCLEOTIDE SEQUENCE</scope>
    <source>
        <strain evidence="2">UHER 2000/2452</strain>
    </source>
</reference>
<feature type="transmembrane region" description="Helical" evidence="1">
    <location>
        <begin position="78"/>
        <end position="99"/>
    </location>
</feature>
<keyword evidence="1" id="KW-0812">Transmembrane</keyword>
<gene>
    <name evidence="2" type="ORF">KME15_04630</name>
</gene>
<protein>
    <submittedName>
        <fullName evidence="2">Uncharacterized protein</fullName>
    </submittedName>
</protein>
<feature type="transmembrane region" description="Helical" evidence="1">
    <location>
        <begin position="15"/>
        <end position="39"/>
    </location>
</feature>
<organism evidence="2 3">
    <name type="scientific">Drouetiella hepatica Uher 2000/2452</name>
    <dbReference type="NCBI Taxonomy" id="904376"/>
    <lineage>
        <taxon>Bacteria</taxon>
        <taxon>Bacillati</taxon>
        <taxon>Cyanobacteriota</taxon>
        <taxon>Cyanophyceae</taxon>
        <taxon>Oculatellales</taxon>
        <taxon>Oculatellaceae</taxon>
        <taxon>Drouetiella</taxon>
    </lineage>
</organism>
<evidence type="ECO:0000313" key="3">
    <source>
        <dbReference type="Proteomes" id="UP000757435"/>
    </source>
</evidence>
<sequence length="116" mass="12894">MLDISALSEFSRSHCIAICAVLVPINLLTTLQTMLWVWFRRPTTQIQGMAAIASFFALILILHVITWLAIGVVMAPTYILSFLGGLCIAINLSCVVISARRDQQARRHHQTMRVSG</sequence>
<evidence type="ECO:0000313" key="2">
    <source>
        <dbReference type="EMBL" id="MBW4657937.1"/>
    </source>
</evidence>
<keyword evidence="1" id="KW-0472">Membrane</keyword>
<dbReference type="Proteomes" id="UP000757435">
    <property type="component" value="Unassembled WGS sequence"/>
</dbReference>
<dbReference type="AlphaFoldDB" id="A0A951ULD2"/>
<accession>A0A951ULD2</accession>
<comment type="caution">
    <text evidence="2">The sequence shown here is derived from an EMBL/GenBank/DDBJ whole genome shotgun (WGS) entry which is preliminary data.</text>
</comment>
<dbReference type="EMBL" id="JAHHHD010000003">
    <property type="protein sequence ID" value="MBW4657937.1"/>
    <property type="molecule type" value="Genomic_DNA"/>
</dbReference>